<evidence type="ECO:0000313" key="1">
    <source>
        <dbReference type="EMBL" id="KAL1279120.1"/>
    </source>
</evidence>
<keyword evidence="2" id="KW-1185">Reference proteome</keyword>
<proteinExistence type="predicted"/>
<name>A0ABR3NPZ1_9TELE</name>
<accession>A0ABR3NPZ1</accession>
<organism evidence="1 2">
    <name type="scientific">Cirrhinus molitorella</name>
    <name type="common">mud carp</name>
    <dbReference type="NCBI Taxonomy" id="172907"/>
    <lineage>
        <taxon>Eukaryota</taxon>
        <taxon>Metazoa</taxon>
        <taxon>Chordata</taxon>
        <taxon>Craniata</taxon>
        <taxon>Vertebrata</taxon>
        <taxon>Euteleostomi</taxon>
        <taxon>Actinopterygii</taxon>
        <taxon>Neopterygii</taxon>
        <taxon>Teleostei</taxon>
        <taxon>Ostariophysi</taxon>
        <taxon>Cypriniformes</taxon>
        <taxon>Cyprinidae</taxon>
        <taxon>Labeoninae</taxon>
        <taxon>Labeonini</taxon>
        <taxon>Cirrhinus</taxon>
    </lineage>
</organism>
<comment type="caution">
    <text evidence="1">The sequence shown here is derived from an EMBL/GenBank/DDBJ whole genome shotgun (WGS) entry which is preliminary data.</text>
</comment>
<dbReference type="EMBL" id="JAYMGO010000003">
    <property type="protein sequence ID" value="KAL1279120.1"/>
    <property type="molecule type" value="Genomic_DNA"/>
</dbReference>
<reference evidence="1 2" key="1">
    <citation type="submission" date="2023-09" db="EMBL/GenBank/DDBJ databases">
        <authorList>
            <person name="Wang M."/>
        </authorList>
    </citation>
    <scope>NUCLEOTIDE SEQUENCE [LARGE SCALE GENOMIC DNA]</scope>
    <source>
        <strain evidence="1">GT-2023</strain>
        <tissue evidence="1">Liver</tissue>
    </source>
</reference>
<gene>
    <name evidence="1" type="ORF">QQF64_025793</name>
</gene>
<evidence type="ECO:0000313" key="2">
    <source>
        <dbReference type="Proteomes" id="UP001558613"/>
    </source>
</evidence>
<dbReference type="Proteomes" id="UP001558613">
    <property type="component" value="Unassembled WGS sequence"/>
</dbReference>
<sequence>MTSSLFSADFFRQSMSRTALSECRSTSPASYFFLHLDPVDLDEPFPEPFLSIRKIEITGSPGWEPISEMSEKKN</sequence>
<protein>
    <submittedName>
        <fullName evidence="1">Uncharacterized protein</fullName>
    </submittedName>
</protein>